<dbReference type="InterPro" id="IPR018563">
    <property type="entry name" value="DUF2018"/>
</dbReference>
<dbReference type="EMBL" id="CP145316">
    <property type="protein sequence ID" value="XAM18099.1"/>
    <property type="molecule type" value="Genomic_DNA"/>
</dbReference>
<dbReference type="Proteomes" id="UP001434737">
    <property type="component" value="Chromosome"/>
</dbReference>
<dbReference type="Pfam" id="PF09442">
    <property type="entry name" value="DUF2018"/>
    <property type="match status" value="1"/>
</dbReference>
<name>A0ABZ3F6Q6_9HELI</name>
<organism evidence="1 2">
    <name type="scientific">Helicobacter mastomyrinus</name>
    <dbReference type="NCBI Taxonomy" id="287948"/>
    <lineage>
        <taxon>Bacteria</taxon>
        <taxon>Pseudomonadati</taxon>
        <taxon>Campylobacterota</taxon>
        <taxon>Epsilonproteobacteria</taxon>
        <taxon>Campylobacterales</taxon>
        <taxon>Helicobacteraceae</taxon>
        <taxon>Helicobacter</taxon>
    </lineage>
</organism>
<proteinExistence type="predicted"/>
<reference evidence="1 2" key="1">
    <citation type="submission" date="2024-02" db="EMBL/GenBank/DDBJ databases">
        <title>Genome and pathogenicity analysis of Helicobacter mastomyrinus isolated from mice.</title>
        <authorList>
            <person name="Zhu L."/>
        </authorList>
    </citation>
    <scope>NUCLEOTIDE SEQUENCE [LARGE SCALE GENOMIC DNA]</scope>
    <source>
        <strain evidence="1 2">Hm-17</strain>
    </source>
</reference>
<dbReference type="Gene3D" id="1.10.3350.10">
    <property type="entry name" value="HP0242-like domain"/>
    <property type="match status" value="1"/>
</dbReference>
<dbReference type="SUPFAM" id="SSF158752">
    <property type="entry name" value="HP0242-like"/>
    <property type="match status" value="1"/>
</dbReference>
<dbReference type="RefSeq" id="WP_295702014.1">
    <property type="nucleotide sequence ID" value="NZ_CP145316.1"/>
</dbReference>
<sequence length="87" mass="9982">MDAFFEGTPLQKWQEIIHNASPTLVSLELESLLERIAIYEMLLHKQGIDAQLALEQSRFDESILVELEEMKNNLAIDSMAKILSNHE</sequence>
<keyword evidence="2" id="KW-1185">Reference proteome</keyword>
<protein>
    <submittedName>
        <fullName evidence="1">DUF2018 family protein</fullName>
    </submittedName>
</protein>
<evidence type="ECO:0000313" key="1">
    <source>
        <dbReference type="EMBL" id="XAM18099.1"/>
    </source>
</evidence>
<dbReference type="InterPro" id="IPR023126">
    <property type="entry name" value="HP0242-like_sf"/>
</dbReference>
<evidence type="ECO:0000313" key="2">
    <source>
        <dbReference type="Proteomes" id="UP001434737"/>
    </source>
</evidence>
<gene>
    <name evidence="1" type="ORF">V3I05_10520</name>
</gene>
<accession>A0ABZ3F6Q6</accession>